<proteinExistence type="predicted"/>
<comment type="caution">
    <text evidence="2">The sequence shown here is derived from an EMBL/GenBank/DDBJ whole genome shotgun (WGS) entry which is preliminary data.</text>
</comment>
<reference evidence="2 3" key="1">
    <citation type="submission" date="2024-01" db="EMBL/GenBank/DDBJ databases">
        <title>Genome assemblies of Stephania.</title>
        <authorList>
            <person name="Yang L."/>
        </authorList>
    </citation>
    <scope>NUCLEOTIDE SEQUENCE [LARGE SCALE GENOMIC DNA]</scope>
    <source>
        <strain evidence="2">JXDWG</strain>
        <tissue evidence="2">Leaf</tissue>
    </source>
</reference>
<organism evidence="2 3">
    <name type="scientific">Stephania cephalantha</name>
    <dbReference type="NCBI Taxonomy" id="152367"/>
    <lineage>
        <taxon>Eukaryota</taxon>
        <taxon>Viridiplantae</taxon>
        <taxon>Streptophyta</taxon>
        <taxon>Embryophyta</taxon>
        <taxon>Tracheophyta</taxon>
        <taxon>Spermatophyta</taxon>
        <taxon>Magnoliopsida</taxon>
        <taxon>Ranunculales</taxon>
        <taxon>Menispermaceae</taxon>
        <taxon>Menispermoideae</taxon>
        <taxon>Cissampelideae</taxon>
        <taxon>Stephania</taxon>
    </lineage>
</organism>
<protein>
    <submittedName>
        <fullName evidence="2">Uncharacterized protein</fullName>
    </submittedName>
</protein>
<dbReference type="EMBL" id="JBBNAG010000002">
    <property type="protein sequence ID" value="KAK9157120.1"/>
    <property type="molecule type" value="Genomic_DNA"/>
</dbReference>
<dbReference type="AlphaFoldDB" id="A0AAP0PW02"/>
<keyword evidence="3" id="KW-1185">Reference proteome</keyword>
<evidence type="ECO:0000256" key="1">
    <source>
        <dbReference type="SAM" id="MobiDB-lite"/>
    </source>
</evidence>
<feature type="region of interest" description="Disordered" evidence="1">
    <location>
        <begin position="1"/>
        <end position="107"/>
    </location>
</feature>
<evidence type="ECO:0000313" key="3">
    <source>
        <dbReference type="Proteomes" id="UP001419268"/>
    </source>
</evidence>
<gene>
    <name evidence="2" type="ORF">Scep_003694</name>
</gene>
<evidence type="ECO:0000313" key="2">
    <source>
        <dbReference type="EMBL" id="KAK9157120.1"/>
    </source>
</evidence>
<accession>A0AAP0PW02</accession>
<dbReference type="Proteomes" id="UP001419268">
    <property type="component" value="Unassembled WGS sequence"/>
</dbReference>
<sequence length="107" mass="12234">MRDDLGLREAPIYAAATAEPTASSRRNRSDDKDLGFGREISVRESGEREKAGNVGKRPVREREQRAVRERERKQMSTDRAESKEAEREREKSGEREMPMRAVTGEAE</sequence>
<feature type="compositionally biased region" description="Basic and acidic residues" evidence="1">
    <location>
        <begin position="27"/>
        <end position="51"/>
    </location>
</feature>
<name>A0AAP0PW02_9MAGN</name>
<feature type="compositionally biased region" description="Basic and acidic residues" evidence="1">
    <location>
        <begin position="58"/>
        <end position="98"/>
    </location>
</feature>